<dbReference type="EMBL" id="AKCV02000007">
    <property type="protein sequence ID" value="TMS59462.1"/>
    <property type="molecule type" value="Genomic_DNA"/>
</dbReference>
<accession>A0ACD3STJ9</accession>
<gene>
    <name evidence="1" type="ORF">MW7_002340</name>
</gene>
<dbReference type="Proteomes" id="UP000004277">
    <property type="component" value="Unassembled WGS sequence"/>
</dbReference>
<keyword evidence="2" id="KW-1185">Reference proteome</keyword>
<reference evidence="1" key="1">
    <citation type="submission" date="2019-05" db="EMBL/GenBank/DDBJ databases">
        <title>Revised genome assembly of Burkholderiaceae (previously Ralstonia) sp. PBA.</title>
        <authorList>
            <person name="Gan H.M."/>
        </authorList>
    </citation>
    <scope>NUCLEOTIDE SEQUENCE</scope>
    <source>
        <strain evidence="1">PBA</strain>
    </source>
</reference>
<comment type="caution">
    <text evidence="1">The sequence shown here is derived from an EMBL/GenBank/DDBJ whole genome shotgun (WGS) entry which is preliminary data.</text>
</comment>
<evidence type="ECO:0000313" key="1">
    <source>
        <dbReference type="EMBL" id="TMS59462.1"/>
    </source>
</evidence>
<sequence length="284" mass="31031">MAQKIIDMRSRPAFLHDFYGKTPGTPSFEVVKWLNGRVGSKDKEHFTRSSSAEEFVKEIKGTGITASVVVGRDTPGIKHTNDEIKSMTDPFKELIGIGSVDPYAMGIRAAVNEVERAVEKLKLKGINVEPAFGSPPVAADDRQFYPVYDACDKLGVPVTIMSGPTAANHDLVHPSAVANIARSFPTLTIVCYHGFYPYVNEILGVALRYENVHIVPDMYIFGPGGGLYVEAANGTMGEQILFGSSYPFRPMGQSVEDYGKLGFSSNAIDKVMYKNAKRVLKLSV</sequence>
<evidence type="ECO:0000313" key="2">
    <source>
        <dbReference type="Proteomes" id="UP000004277"/>
    </source>
</evidence>
<protein>
    <submittedName>
        <fullName evidence="1">Amidohydrolase</fullName>
    </submittedName>
</protein>
<proteinExistence type="predicted"/>
<organism evidence="1 2">
    <name type="scientific">Imbroritus primus</name>
    <dbReference type="NCBI Taxonomy" id="3058603"/>
    <lineage>
        <taxon>Bacteria</taxon>
        <taxon>Pseudomonadati</taxon>
        <taxon>Pseudomonadota</taxon>
        <taxon>Betaproteobacteria</taxon>
        <taxon>Burkholderiales</taxon>
        <taxon>Burkholderiaceae</taxon>
        <taxon>Imbroritus</taxon>
    </lineage>
</organism>
<name>A0ACD3STJ9_9BURK</name>